<dbReference type="OrthoDB" id="430051at2759"/>
<proteinExistence type="inferred from homology"/>
<evidence type="ECO:0000259" key="9">
    <source>
        <dbReference type="PROSITE" id="PS52039"/>
    </source>
</evidence>
<dbReference type="Gene3D" id="2.70.20.10">
    <property type="entry name" value="Topoisomerase I, domain 3"/>
    <property type="match status" value="1"/>
</dbReference>
<evidence type="ECO:0000256" key="5">
    <source>
        <dbReference type="ARBA" id="ARBA00023235"/>
    </source>
</evidence>
<dbReference type="FunFam" id="1.10.290.10:FF:000001">
    <property type="entry name" value="DNA topoisomerase"/>
    <property type="match status" value="1"/>
</dbReference>
<dbReference type="GO" id="GO:0035825">
    <property type="term" value="P:homologous recombination"/>
    <property type="evidence" value="ECO:0007669"/>
    <property type="project" value="UniProtKB-ARBA"/>
</dbReference>
<dbReference type="GO" id="GO:0003677">
    <property type="term" value="F:DNA binding"/>
    <property type="evidence" value="ECO:0007669"/>
    <property type="project" value="UniProtKB-KW"/>
</dbReference>
<dbReference type="GO" id="GO:0003917">
    <property type="term" value="F:DNA topoisomerase type I (single strand cut, ATP-independent) activity"/>
    <property type="evidence" value="ECO:0007669"/>
    <property type="project" value="UniProtKB-EC"/>
</dbReference>
<dbReference type="SMART" id="SM00437">
    <property type="entry name" value="TOP1Ac"/>
    <property type="match status" value="1"/>
</dbReference>
<dbReference type="InterPro" id="IPR023406">
    <property type="entry name" value="Topo_IA_AS"/>
</dbReference>
<evidence type="ECO:0000256" key="2">
    <source>
        <dbReference type="ARBA" id="ARBA00009446"/>
    </source>
</evidence>
<comment type="function">
    <text evidence="6">Introduces a single-strand break via transesterification at a target site in duplex DNA. Releases the supercoiling and torsional tension of DNA introduced during the DNA replication and transcription by transiently cleaving and rejoining one strand of the DNA duplex. The scissile phosphodiester is attacked by the catalytic tyrosine of the enzyme, resulting in the formation of a DNA-(5'-phosphotyrosyl)-enzyme intermediate and the expulsion of a 3'-OH DNA strand.</text>
</comment>
<dbReference type="EC" id="5.6.2.1" evidence="6"/>
<keyword evidence="3 6" id="KW-0799">Topoisomerase</keyword>
<dbReference type="PROSITE" id="PS52039">
    <property type="entry name" value="TOPO_IA_2"/>
    <property type="match status" value="1"/>
</dbReference>
<feature type="domain" description="Topo IA-type catalytic" evidence="9">
    <location>
        <begin position="172"/>
        <end position="634"/>
    </location>
</feature>
<gene>
    <name evidence="10" type="ORF">SU7_2277</name>
</gene>
<comment type="catalytic activity">
    <reaction evidence="1 6">
        <text>ATP-independent breakage of single-stranded DNA, followed by passage and rejoining.</text>
        <dbReference type="EC" id="5.6.2.1"/>
    </reaction>
</comment>
<organism evidence="10 11">
    <name type="scientific">Saccharomyces arboricola (strain H-6 / AS 2.3317 / CBS 10644)</name>
    <name type="common">Yeast</name>
    <dbReference type="NCBI Taxonomy" id="1160507"/>
    <lineage>
        <taxon>Eukaryota</taxon>
        <taxon>Fungi</taxon>
        <taxon>Dikarya</taxon>
        <taxon>Ascomycota</taxon>
        <taxon>Saccharomycotina</taxon>
        <taxon>Saccharomycetes</taxon>
        <taxon>Saccharomycetales</taxon>
        <taxon>Saccharomycetaceae</taxon>
        <taxon>Saccharomyces</taxon>
    </lineage>
</organism>
<dbReference type="PROSITE" id="PS00396">
    <property type="entry name" value="TOPO_IA_1"/>
    <property type="match status" value="1"/>
</dbReference>
<keyword evidence="5 6" id="KW-0413">Isomerase</keyword>
<dbReference type="SUPFAM" id="SSF56712">
    <property type="entry name" value="Prokaryotic type I DNA topoisomerase"/>
    <property type="match status" value="1"/>
</dbReference>
<dbReference type="CDD" id="cd00186">
    <property type="entry name" value="TOP1Ac"/>
    <property type="match status" value="1"/>
</dbReference>
<protein>
    <recommendedName>
        <fullName evidence="6">DNA topoisomerase</fullName>
        <ecNumber evidence="6">5.6.2.1</ecNumber>
    </recommendedName>
</protein>
<accession>J8PKR0</accession>
<dbReference type="SMART" id="SM00436">
    <property type="entry name" value="TOP1Bc"/>
    <property type="match status" value="1"/>
</dbReference>
<dbReference type="Gene3D" id="3.40.50.140">
    <property type="match status" value="1"/>
</dbReference>
<dbReference type="InterPro" id="IPR013825">
    <property type="entry name" value="Topo_IA_cen_sub2"/>
</dbReference>
<evidence type="ECO:0000259" key="8">
    <source>
        <dbReference type="PROSITE" id="PS50880"/>
    </source>
</evidence>
<name>J8PKR0_SACAR</name>
<keyword evidence="11" id="KW-1185">Reference proteome</keyword>
<evidence type="ECO:0000256" key="3">
    <source>
        <dbReference type="ARBA" id="ARBA00023029"/>
    </source>
</evidence>
<dbReference type="Proteomes" id="UP000006968">
    <property type="component" value="Chromosome XII"/>
</dbReference>
<dbReference type="InterPro" id="IPR013826">
    <property type="entry name" value="Topo_IA_cen_sub3"/>
</dbReference>
<dbReference type="PANTHER" id="PTHR11390:SF21">
    <property type="entry name" value="DNA TOPOISOMERASE 3-ALPHA"/>
    <property type="match status" value="1"/>
</dbReference>
<evidence type="ECO:0000313" key="10">
    <source>
        <dbReference type="EMBL" id="EJS42690.1"/>
    </source>
</evidence>
<feature type="region of interest" description="Disordered" evidence="7">
    <location>
        <begin position="412"/>
        <end position="433"/>
    </location>
</feature>
<dbReference type="PROSITE" id="PS50880">
    <property type="entry name" value="TOPRIM"/>
    <property type="match status" value="1"/>
</dbReference>
<dbReference type="InterPro" id="IPR003601">
    <property type="entry name" value="Topo_IA_2"/>
</dbReference>
<dbReference type="SMART" id="SM00493">
    <property type="entry name" value="TOPRIM"/>
    <property type="match status" value="1"/>
</dbReference>
<dbReference type="AlphaFoldDB" id="J8PKR0"/>
<dbReference type="FunFam" id="3.40.50.140:FF:000003">
    <property type="entry name" value="DNA topoisomerase"/>
    <property type="match status" value="1"/>
</dbReference>
<dbReference type="InterPro" id="IPR023405">
    <property type="entry name" value="Topo_IA_core_domain"/>
</dbReference>
<dbReference type="InterPro" id="IPR013497">
    <property type="entry name" value="Topo_IA_cen"/>
</dbReference>
<dbReference type="GO" id="GO:0031422">
    <property type="term" value="C:RecQ family helicase-topoisomerase III complex"/>
    <property type="evidence" value="ECO:0007669"/>
    <property type="project" value="TreeGrafter"/>
</dbReference>
<evidence type="ECO:0000256" key="4">
    <source>
        <dbReference type="ARBA" id="ARBA00023125"/>
    </source>
</evidence>
<evidence type="ECO:0000256" key="7">
    <source>
        <dbReference type="SAM" id="MobiDB-lite"/>
    </source>
</evidence>
<evidence type="ECO:0000256" key="6">
    <source>
        <dbReference type="RuleBase" id="RU362092"/>
    </source>
</evidence>
<dbReference type="InterPro" id="IPR003602">
    <property type="entry name" value="Topo_IA_DNA-bd_dom"/>
</dbReference>
<comment type="similarity">
    <text evidence="2 6">Belongs to the type IA topoisomerase family.</text>
</comment>
<evidence type="ECO:0000313" key="11">
    <source>
        <dbReference type="Proteomes" id="UP000006968"/>
    </source>
</evidence>
<feature type="domain" description="Toprim" evidence="8">
    <location>
        <begin position="2"/>
        <end position="156"/>
    </location>
</feature>
<dbReference type="HOGENOM" id="CLU_002929_1_1_1"/>
<dbReference type="PANTHER" id="PTHR11390">
    <property type="entry name" value="PROKARYOTIC DNA TOPOISOMERASE"/>
    <property type="match status" value="1"/>
</dbReference>
<keyword evidence="4 6" id="KW-0238">DNA-binding</keyword>
<dbReference type="EMBL" id="ALIE01000144">
    <property type="protein sequence ID" value="EJS42690.1"/>
    <property type="molecule type" value="Genomic_DNA"/>
</dbReference>
<dbReference type="InterPro" id="IPR013824">
    <property type="entry name" value="Topo_IA_cen_sub1"/>
</dbReference>
<reference evidence="10 11" key="1">
    <citation type="journal article" date="2013" name="BMC Genomics">
        <title>High quality de novo sequencing and assembly of the Saccharomyces arboricolus genome.</title>
        <authorList>
            <person name="Liti G."/>
            <person name="Nguyen Ba A.N."/>
            <person name="Blythe M."/>
            <person name="Mueller C.A."/>
            <person name="Bergstroem A."/>
            <person name="Cubillos F.A."/>
            <person name="Dafhnis-Calas F."/>
            <person name="Khoshraftar S."/>
            <person name="Malla S."/>
            <person name="Mehta N."/>
            <person name="Siow C.C."/>
            <person name="Warringer J."/>
            <person name="Moses A.M."/>
            <person name="Louis E.J."/>
            <person name="Nieduszynski C.A."/>
        </authorList>
    </citation>
    <scope>NUCLEOTIDE SEQUENCE [LARGE SCALE GENOMIC DNA]</scope>
    <source>
        <strain evidence="11">H-6 / AS 2.3317 / CBS 10644</strain>
    </source>
</reference>
<dbReference type="Pfam" id="PF01131">
    <property type="entry name" value="Topoisom_bac"/>
    <property type="match status" value="1"/>
</dbReference>
<dbReference type="GO" id="GO:0006265">
    <property type="term" value="P:DNA topological change"/>
    <property type="evidence" value="ECO:0007669"/>
    <property type="project" value="InterPro"/>
</dbReference>
<dbReference type="Pfam" id="PF01751">
    <property type="entry name" value="Toprim"/>
    <property type="match status" value="1"/>
</dbReference>
<comment type="caution">
    <text evidence="10">The sequence shown here is derived from an EMBL/GenBank/DDBJ whole genome shotgun (WGS) entry which is preliminary data.</text>
</comment>
<sequence length="655" mass="73826">MKVLCVAEKNSIAKAVSQILGGGRSTSRDSGYMYVKNYDFIYSGFPFAGNGVNCEVTMTSVAGHLTGIDFSHEAYGWGKCAIQELFDAPLNEIMNNNQKKIASNIKREAKNADYLMIWTDCDREGEYIGWEIWQEAKRGNRRIQDSQVYRAVFSHLERQHILNAARNPNRLDMKSVNAVGTRIEIDLRAGVTFTRLLTETLRNKLRGQSATTKDGGRPRGGSKSDSQVVSYGTCQFPTLGFVVDRFERIRNFIAEEFWYIQLTVDNKDNGGTTTFQWDRGHLFDRLSVLTIYETCIETAGNVAKVVDLKSKPTSKYRPLPLTTVELQKNCARYLRLNAKQSLDAAEKLYQKGFISYPRTETDTFPQAMDLKALVEKQAQLDQSSPAGKTAWASYAASLLTPESTSTNKFNFSRSGSHDDKAHPPIHPITSLAPDANVSPVERRVYEYVARHFLACCSEDAKGLSTTLTLDWATERFTPSGLVVLERNFLDVYPWARWETTKQLPRLEINTLVDIAKAEMKTGSTAPPKPMTESELILLMDANGIGTDATIAEHIDKIQVRNYVRTEKAGKETYLQPTTLGVSLVHGFEAIGLEDSFAKPFQRREMEQDLKKICDGQSTRADVLKDIVEKYRRYWLKTNGCKNTLLQVYDRVKASM</sequence>
<dbReference type="GO" id="GO:0005634">
    <property type="term" value="C:nucleus"/>
    <property type="evidence" value="ECO:0007669"/>
    <property type="project" value="TreeGrafter"/>
</dbReference>
<evidence type="ECO:0000256" key="1">
    <source>
        <dbReference type="ARBA" id="ARBA00000213"/>
    </source>
</evidence>
<dbReference type="PRINTS" id="PR00417">
    <property type="entry name" value="PRTPISMRASEI"/>
</dbReference>
<dbReference type="Gene3D" id="1.10.460.10">
    <property type="entry name" value="Topoisomerase I, domain 2"/>
    <property type="match status" value="1"/>
</dbReference>
<dbReference type="GO" id="GO:0006281">
    <property type="term" value="P:DNA repair"/>
    <property type="evidence" value="ECO:0007669"/>
    <property type="project" value="TreeGrafter"/>
</dbReference>
<dbReference type="InterPro" id="IPR000380">
    <property type="entry name" value="Topo_IA"/>
</dbReference>
<feature type="region of interest" description="Disordered" evidence="7">
    <location>
        <begin position="207"/>
        <end position="227"/>
    </location>
</feature>
<dbReference type="InterPro" id="IPR006171">
    <property type="entry name" value="TOPRIM_dom"/>
</dbReference>
<dbReference type="Gene3D" id="1.10.290.10">
    <property type="entry name" value="Topoisomerase I, domain 4"/>
    <property type="match status" value="1"/>
</dbReference>
<dbReference type="CDD" id="cd03362">
    <property type="entry name" value="TOPRIM_TopoIA_TopoIII"/>
    <property type="match status" value="1"/>
</dbReference>
<dbReference type="InterPro" id="IPR034144">
    <property type="entry name" value="TOPRIM_TopoIII"/>
</dbReference>